<evidence type="ECO:0000259" key="9">
    <source>
        <dbReference type="Pfam" id="PF13231"/>
    </source>
</evidence>
<evidence type="ECO:0000256" key="7">
    <source>
        <dbReference type="ARBA" id="ARBA00023136"/>
    </source>
</evidence>
<feature type="transmembrane region" description="Helical" evidence="8">
    <location>
        <begin position="303"/>
        <end position="321"/>
    </location>
</feature>
<accession>A0A1G2QKX0</accession>
<evidence type="ECO:0000313" key="10">
    <source>
        <dbReference type="EMBL" id="OHA60652.1"/>
    </source>
</evidence>
<proteinExistence type="predicted"/>
<keyword evidence="2" id="KW-1003">Cell membrane</keyword>
<evidence type="ECO:0000313" key="11">
    <source>
        <dbReference type="Proteomes" id="UP000178481"/>
    </source>
</evidence>
<feature type="transmembrane region" description="Helical" evidence="8">
    <location>
        <begin position="85"/>
        <end position="106"/>
    </location>
</feature>
<feature type="transmembrane region" description="Helical" evidence="8">
    <location>
        <begin position="351"/>
        <end position="368"/>
    </location>
</feature>
<dbReference type="AlphaFoldDB" id="A0A1G2QKX0"/>
<evidence type="ECO:0000256" key="2">
    <source>
        <dbReference type="ARBA" id="ARBA00022475"/>
    </source>
</evidence>
<keyword evidence="3" id="KW-0328">Glycosyltransferase</keyword>
<dbReference type="EMBL" id="MHTI01000003">
    <property type="protein sequence ID" value="OHA60652.1"/>
    <property type="molecule type" value="Genomic_DNA"/>
</dbReference>
<organism evidence="10 11">
    <name type="scientific">Candidatus Vogelbacteria bacterium RIFOXYD1_FULL_42_15</name>
    <dbReference type="NCBI Taxonomy" id="1802437"/>
    <lineage>
        <taxon>Bacteria</taxon>
        <taxon>Candidatus Vogeliibacteriota</taxon>
    </lineage>
</organism>
<feature type="transmembrane region" description="Helical" evidence="8">
    <location>
        <begin position="138"/>
        <end position="155"/>
    </location>
</feature>
<dbReference type="Proteomes" id="UP000178481">
    <property type="component" value="Unassembled WGS sequence"/>
</dbReference>
<evidence type="ECO:0000256" key="4">
    <source>
        <dbReference type="ARBA" id="ARBA00022679"/>
    </source>
</evidence>
<dbReference type="GO" id="GO:0009103">
    <property type="term" value="P:lipopolysaccharide biosynthetic process"/>
    <property type="evidence" value="ECO:0007669"/>
    <property type="project" value="UniProtKB-ARBA"/>
</dbReference>
<keyword evidence="4" id="KW-0808">Transferase</keyword>
<feature type="transmembrane region" description="Helical" evidence="8">
    <location>
        <begin position="6"/>
        <end position="22"/>
    </location>
</feature>
<comment type="subcellular location">
    <subcellularLocation>
        <location evidence="1">Cell membrane</location>
        <topology evidence="1">Multi-pass membrane protein</topology>
    </subcellularLocation>
</comment>
<reference evidence="10 11" key="1">
    <citation type="journal article" date="2016" name="Nat. Commun.">
        <title>Thousands of microbial genomes shed light on interconnected biogeochemical processes in an aquifer system.</title>
        <authorList>
            <person name="Anantharaman K."/>
            <person name="Brown C.T."/>
            <person name="Hug L.A."/>
            <person name="Sharon I."/>
            <person name="Castelle C.J."/>
            <person name="Probst A.J."/>
            <person name="Thomas B.C."/>
            <person name="Singh A."/>
            <person name="Wilkins M.J."/>
            <person name="Karaoz U."/>
            <person name="Brodie E.L."/>
            <person name="Williams K.H."/>
            <person name="Hubbard S.S."/>
            <person name="Banfield J.F."/>
        </authorList>
    </citation>
    <scope>NUCLEOTIDE SEQUENCE [LARGE SCALE GENOMIC DNA]</scope>
</reference>
<keyword evidence="5 8" id="KW-0812">Transmembrane</keyword>
<dbReference type="InterPro" id="IPR050297">
    <property type="entry name" value="LipidA_mod_glycosyltrf_83"/>
</dbReference>
<evidence type="ECO:0000256" key="8">
    <source>
        <dbReference type="SAM" id="Phobius"/>
    </source>
</evidence>
<dbReference type="PANTHER" id="PTHR33908">
    <property type="entry name" value="MANNOSYLTRANSFERASE YKCB-RELATED"/>
    <property type="match status" value="1"/>
</dbReference>
<feature type="transmembrane region" description="Helical" evidence="8">
    <location>
        <begin position="112"/>
        <end position="131"/>
    </location>
</feature>
<evidence type="ECO:0000256" key="6">
    <source>
        <dbReference type="ARBA" id="ARBA00022989"/>
    </source>
</evidence>
<feature type="transmembrane region" description="Helical" evidence="8">
    <location>
        <begin position="161"/>
        <end position="187"/>
    </location>
</feature>
<feature type="transmembrane region" description="Helical" evidence="8">
    <location>
        <begin position="199"/>
        <end position="215"/>
    </location>
</feature>
<feature type="domain" description="Glycosyltransferase RgtA/B/C/D-like" evidence="9">
    <location>
        <begin position="76"/>
        <end position="210"/>
    </location>
</feature>
<feature type="transmembrane region" description="Helical" evidence="8">
    <location>
        <begin position="328"/>
        <end position="345"/>
    </location>
</feature>
<feature type="transmembrane region" description="Helical" evidence="8">
    <location>
        <begin position="375"/>
        <end position="395"/>
    </location>
</feature>
<protein>
    <recommendedName>
        <fullName evidence="9">Glycosyltransferase RgtA/B/C/D-like domain-containing protein</fullName>
    </recommendedName>
</protein>
<sequence>MTGKSVLILLGIVLIGLLIRIYRIQSLPMYGDELTMVYDTYSILKTGKDATGQAFPLTFKMGAGRPGGYIYASIPFVYLFGPTQWGVRSVSLLSSVGIMLLMYLLARKLLSEKAGLVAGFLTAISLWDIYLARGGFEAHFALFLALSGIVLFLYGKFIPWAITWGLAVFTYPTFKLTLPLMFLIIIWYSGIKKVIKNKIFIASLVILALFGGLAIKESFAGLSEQRFLSQNIFVDKNLKESIIQRVNYERTASSLPDAFKPVFINRGIEYFRIALENYTDNISPNFLILRGDGNPRHNPGEMGMIYLIDLPLVLIALAFLYQNKRKEFILLLAWILITPLATMFFPEAHALRNGLMLPPLILLSAFALTKIPKRMAYVAVFLMAIQFLYVLLRIYTIAPVKFASFWSAEAKAASERAIEDSKAGKPVVLSTKIDNIEYAYEVYAKVDPNLVINQYGRYPKNYGKVMISYN</sequence>
<dbReference type="GO" id="GO:0016763">
    <property type="term" value="F:pentosyltransferase activity"/>
    <property type="evidence" value="ECO:0007669"/>
    <property type="project" value="TreeGrafter"/>
</dbReference>
<keyword evidence="7 8" id="KW-0472">Membrane</keyword>
<dbReference type="Pfam" id="PF13231">
    <property type="entry name" value="PMT_2"/>
    <property type="match status" value="1"/>
</dbReference>
<comment type="caution">
    <text evidence="10">The sequence shown here is derived from an EMBL/GenBank/DDBJ whole genome shotgun (WGS) entry which is preliminary data.</text>
</comment>
<gene>
    <name evidence="10" type="ORF">A2607_01885</name>
</gene>
<name>A0A1G2QKX0_9BACT</name>
<evidence type="ECO:0000256" key="1">
    <source>
        <dbReference type="ARBA" id="ARBA00004651"/>
    </source>
</evidence>
<evidence type="ECO:0000256" key="5">
    <source>
        <dbReference type="ARBA" id="ARBA00022692"/>
    </source>
</evidence>
<dbReference type="PANTHER" id="PTHR33908:SF11">
    <property type="entry name" value="MEMBRANE PROTEIN"/>
    <property type="match status" value="1"/>
</dbReference>
<dbReference type="InterPro" id="IPR038731">
    <property type="entry name" value="RgtA/B/C-like"/>
</dbReference>
<dbReference type="GO" id="GO:0005886">
    <property type="term" value="C:plasma membrane"/>
    <property type="evidence" value="ECO:0007669"/>
    <property type="project" value="UniProtKB-SubCell"/>
</dbReference>
<evidence type="ECO:0000256" key="3">
    <source>
        <dbReference type="ARBA" id="ARBA00022676"/>
    </source>
</evidence>
<keyword evidence="6 8" id="KW-1133">Transmembrane helix</keyword>